<reference evidence="2" key="2">
    <citation type="submission" date="2021-04" db="EMBL/GenBank/DDBJ databases">
        <authorList>
            <person name="Gilroy R."/>
        </authorList>
    </citation>
    <scope>NUCLEOTIDE SEQUENCE</scope>
    <source>
        <strain evidence="2">USAMLcec3-2134</strain>
    </source>
</reference>
<sequence>MDWNMEIEDLAKGYAESETQCACLLCGKQFERGRIYEMDGELYDAGGAVRCHIRQRHGNTADFLLNQPASLTGVTEIQKQLLQLLSRGMEDGEIARSMGIAQSTVRNHRFKLREKEKQARLFLAMMEALEKKTQNAVGKSDQGMMEEVHASATMLDDRYSITPQEREKVIRTYMDENGALLRFPAREKKKIVVLREIMKNFKPDREYSEKEINRILERIYAQDYPTIRRYLIEYGFMDRSKDGSVYRVKE</sequence>
<reference evidence="2" key="1">
    <citation type="journal article" date="2021" name="PeerJ">
        <title>Extensive microbial diversity within the chicken gut microbiome revealed by metagenomics and culture.</title>
        <authorList>
            <person name="Gilroy R."/>
            <person name="Ravi A."/>
            <person name="Getino M."/>
            <person name="Pursley I."/>
            <person name="Horton D.L."/>
            <person name="Alikhan N.F."/>
            <person name="Baker D."/>
            <person name="Gharbi K."/>
            <person name="Hall N."/>
            <person name="Watson M."/>
            <person name="Adriaenssens E.M."/>
            <person name="Foster-Nyarko E."/>
            <person name="Jarju S."/>
            <person name="Secka A."/>
            <person name="Antonio M."/>
            <person name="Oren A."/>
            <person name="Chaudhuri R.R."/>
            <person name="La Ragione R."/>
            <person name="Hildebrand F."/>
            <person name="Pallen M.J."/>
        </authorList>
    </citation>
    <scope>NUCLEOTIDE SEQUENCE</scope>
    <source>
        <strain evidence="2">USAMLcec3-2134</strain>
    </source>
</reference>
<evidence type="ECO:0000313" key="3">
    <source>
        <dbReference type="Proteomes" id="UP000886883"/>
    </source>
</evidence>
<proteinExistence type="predicted"/>
<name>A0A9D2MRP6_9FIRM</name>
<dbReference type="InterPro" id="IPR000792">
    <property type="entry name" value="Tscrpt_reg_LuxR_C"/>
</dbReference>
<dbReference type="InterPro" id="IPR018656">
    <property type="entry name" value="DUF2087"/>
</dbReference>
<dbReference type="EMBL" id="DWXE01000023">
    <property type="protein sequence ID" value="HJB91151.1"/>
    <property type="molecule type" value="Genomic_DNA"/>
</dbReference>
<gene>
    <name evidence="2" type="ORF">H9763_06735</name>
</gene>
<feature type="domain" description="HTH luxR-type" evidence="1">
    <location>
        <begin position="71"/>
        <end position="128"/>
    </location>
</feature>
<dbReference type="Gene3D" id="1.10.10.10">
    <property type="entry name" value="Winged helix-like DNA-binding domain superfamily/Winged helix DNA-binding domain"/>
    <property type="match status" value="1"/>
</dbReference>
<dbReference type="SMART" id="SM00421">
    <property type="entry name" value="HTH_LUXR"/>
    <property type="match status" value="1"/>
</dbReference>
<dbReference type="PRINTS" id="PR00038">
    <property type="entry name" value="HTHLUXR"/>
</dbReference>
<dbReference type="InterPro" id="IPR016032">
    <property type="entry name" value="Sig_transdc_resp-reg_C-effctor"/>
</dbReference>
<protein>
    <submittedName>
        <fullName evidence="2">DUF2087 domain-containing protein</fullName>
    </submittedName>
</protein>
<comment type="caution">
    <text evidence="2">The sequence shown here is derived from an EMBL/GenBank/DDBJ whole genome shotgun (WGS) entry which is preliminary data.</text>
</comment>
<accession>A0A9D2MRP6</accession>
<dbReference type="GO" id="GO:0003677">
    <property type="term" value="F:DNA binding"/>
    <property type="evidence" value="ECO:0007669"/>
    <property type="project" value="InterPro"/>
</dbReference>
<organism evidence="2 3">
    <name type="scientific">Candidatus Eisenbergiella merdigallinarum</name>
    <dbReference type="NCBI Taxonomy" id="2838552"/>
    <lineage>
        <taxon>Bacteria</taxon>
        <taxon>Bacillati</taxon>
        <taxon>Bacillota</taxon>
        <taxon>Clostridia</taxon>
        <taxon>Lachnospirales</taxon>
        <taxon>Lachnospiraceae</taxon>
        <taxon>Eisenbergiella</taxon>
    </lineage>
</organism>
<dbReference type="SUPFAM" id="SSF46894">
    <property type="entry name" value="C-terminal effector domain of the bipartite response regulators"/>
    <property type="match status" value="1"/>
</dbReference>
<dbReference type="Proteomes" id="UP000886883">
    <property type="component" value="Unassembled WGS sequence"/>
</dbReference>
<evidence type="ECO:0000259" key="1">
    <source>
        <dbReference type="SMART" id="SM00421"/>
    </source>
</evidence>
<dbReference type="Pfam" id="PF00196">
    <property type="entry name" value="GerE"/>
    <property type="match status" value="1"/>
</dbReference>
<dbReference type="GO" id="GO:0006355">
    <property type="term" value="P:regulation of DNA-templated transcription"/>
    <property type="evidence" value="ECO:0007669"/>
    <property type="project" value="InterPro"/>
</dbReference>
<dbReference type="InterPro" id="IPR036388">
    <property type="entry name" value="WH-like_DNA-bd_sf"/>
</dbReference>
<dbReference type="Pfam" id="PF09860">
    <property type="entry name" value="DUF2087"/>
    <property type="match status" value="1"/>
</dbReference>
<dbReference type="AlphaFoldDB" id="A0A9D2MRP6"/>
<evidence type="ECO:0000313" key="2">
    <source>
        <dbReference type="EMBL" id="HJB91151.1"/>
    </source>
</evidence>